<proteinExistence type="predicted"/>
<feature type="domain" description="Protein kinase" evidence="6">
    <location>
        <begin position="30"/>
        <end position="361"/>
    </location>
</feature>
<feature type="region of interest" description="Disordered" evidence="5">
    <location>
        <begin position="1"/>
        <end position="29"/>
    </location>
</feature>
<sequence>MVDSQESSESMDSSGTINGQDGDLDEQDPFDSNEFLNHAWLYNIKISDNLYPQDTNPHPISPPALTHFTFRWQEILDGTQNLQNTNLLGRDLIRFKVGAAKILDLQDGEAHPEFVAEIKALHRAYHPNVIKLLGKCVNREHCVIVHEFMPKGSLNHYLFADTRPDRVVHQDYPVLDWDTRMRIAVGVAEALVYVHDELKMIHGDVRASKVLLDEDFMPKLSGFGLATRIVENEHGVEQQSEIDRVKGSMAPETERFGLVSSKSDVYSYGVFLLTLFTGRKEFDLEKLGWARKHISWLVPVLSREECMPVVVDVGLAKRFSVEGLVRLFRVARMCMEKEVVARPDMRLVELMVRQAEDYEVIELPPVTRRCSI</sequence>
<dbReference type="PANTHER" id="PTHR47985:SF4">
    <property type="entry name" value="SERINE_THREONINE-PROTEIN KINASE PBL27"/>
    <property type="match status" value="1"/>
</dbReference>
<organism evidence="7 8">
    <name type="scientific">Eruca vesicaria subsp. sativa</name>
    <name type="common">Garden rocket</name>
    <name type="synonym">Eruca sativa</name>
    <dbReference type="NCBI Taxonomy" id="29727"/>
    <lineage>
        <taxon>Eukaryota</taxon>
        <taxon>Viridiplantae</taxon>
        <taxon>Streptophyta</taxon>
        <taxon>Embryophyta</taxon>
        <taxon>Tracheophyta</taxon>
        <taxon>Spermatophyta</taxon>
        <taxon>Magnoliopsida</taxon>
        <taxon>eudicotyledons</taxon>
        <taxon>Gunneridae</taxon>
        <taxon>Pentapetalae</taxon>
        <taxon>rosids</taxon>
        <taxon>malvids</taxon>
        <taxon>Brassicales</taxon>
        <taxon>Brassicaceae</taxon>
        <taxon>Brassiceae</taxon>
        <taxon>Eruca</taxon>
    </lineage>
</organism>
<evidence type="ECO:0000259" key="6">
    <source>
        <dbReference type="PROSITE" id="PS50011"/>
    </source>
</evidence>
<evidence type="ECO:0000256" key="2">
    <source>
        <dbReference type="ARBA" id="ARBA00022527"/>
    </source>
</evidence>
<keyword evidence="2" id="KW-0723">Serine/threonine-protein kinase</keyword>
<evidence type="ECO:0000256" key="4">
    <source>
        <dbReference type="ARBA" id="ARBA00023288"/>
    </source>
</evidence>
<dbReference type="Gene3D" id="3.30.200.20">
    <property type="entry name" value="Phosphorylase Kinase, domain 1"/>
    <property type="match status" value="1"/>
</dbReference>
<evidence type="ECO:0000313" key="8">
    <source>
        <dbReference type="Proteomes" id="UP001642260"/>
    </source>
</evidence>
<keyword evidence="4" id="KW-0449">Lipoprotein</keyword>
<keyword evidence="8" id="KW-1185">Reference proteome</keyword>
<dbReference type="Proteomes" id="UP001642260">
    <property type="component" value="Unassembled WGS sequence"/>
</dbReference>
<dbReference type="PANTHER" id="PTHR47985">
    <property type="entry name" value="OS07G0668900 PROTEIN"/>
    <property type="match status" value="1"/>
</dbReference>
<dbReference type="InterPro" id="IPR001245">
    <property type="entry name" value="Ser-Thr/Tyr_kinase_cat_dom"/>
</dbReference>
<reference evidence="7 8" key="1">
    <citation type="submission" date="2022-03" db="EMBL/GenBank/DDBJ databases">
        <authorList>
            <person name="Macdonald S."/>
            <person name="Ahmed S."/>
            <person name="Newling K."/>
        </authorList>
    </citation>
    <scope>NUCLEOTIDE SEQUENCE [LARGE SCALE GENOMIC DNA]</scope>
</reference>
<protein>
    <recommendedName>
        <fullName evidence="6">Protein kinase domain-containing protein</fullName>
    </recommendedName>
</protein>
<name>A0ABC8JDN5_ERUVS</name>
<dbReference type="GO" id="GO:0005886">
    <property type="term" value="C:plasma membrane"/>
    <property type="evidence" value="ECO:0007669"/>
    <property type="project" value="UniProtKB-SubCell"/>
</dbReference>
<gene>
    <name evidence="7" type="ORF">ERUC_LOCUS9880</name>
</gene>
<comment type="subcellular location">
    <subcellularLocation>
        <location evidence="1">Cell membrane</location>
        <topology evidence="1">Lipid-anchor</topology>
    </subcellularLocation>
</comment>
<evidence type="ECO:0000313" key="7">
    <source>
        <dbReference type="EMBL" id="CAH8323414.1"/>
    </source>
</evidence>
<dbReference type="InterPro" id="IPR011009">
    <property type="entry name" value="Kinase-like_dom_sf"/>
</dbReference>
<dbReference type="EMBL" id="CAKOAT010098600">
    <property type="protein sequence ID" value="CAH8323414.1"/>
    <property type="molecule type" value="Genomic_DNA"/>
</dbReference>
<feature type="compositionally biased region" description="Low complexity" evidence="5">
    <location>
        <begin position="1"/>
        <end position="14"/>
    </location>
</feature>
<keyword evidence="2" id="KW-0808">Transferase</keyword>
<keyword evidence="2" id="KW-0418">Kinase</keyword>
<dbReference type="InterPro" id="IPR000719">
    <property type="entry name" value="Prot_kinase_dom"/>
</dbReference>
<evidence type="ECO:0000256" key="5">
    <source>
        <dbReference type="SAM" id="MobiDB-lite"/>
    </source>
</evidence>
<keyword evidence="3" id="KW-0472">Membrane</keyword>
<dbReference type="AlphaFoldDB" id="A0ABC8JDN5"/>
<dbReference type="Pfam" id="PF07714">
    <property type="entry name" value="PK_Tyr_Ser-Thr"/>
    <property type="match status" value="1"/>
</dbReference>
<accession>A0ABC8JDN5</accession>
<comment type="caution">
    <text evidence="7">The sequence shown here is derived from an EMBL/GenBank/DDBJ whole genome shotgun (WGS) entry which is preliminary data.</text>
</comment>
<dbReference type="PROSITE" id="PS50011">
    <property type="entry name" value="PROTEIN_KINASE_DOM"/>
    <property type="match status" value="1"/>
</dbReference>
<evidence type="ECO:0000256" key="1">
    <source>
        <dbReference type="ARBA" id="ARBA00004193"/>
    </source>
</evidence>
<evidence type="ECO:0000256" key="3">
    <source>
        <dbReference type="ARBA" id="ARBA00023136"/>
    </source>
</evidence>
<dbReference type="GO" id="GO:0004674">
    <property type="term" value="F:protein serine/threonine kinase activity"/>
    <property type="evidence" value="ECO:0007669"/>
    <property type="project" value="UniProtKB-KW"/>
</dbReference>
<dbReference type="SUPFAM" id="SSF56112">
    <property type="entry name" value="Protein kinase-like (PK-like)"/>
    <property type="match status" value="1"/>
</dbReference>
<dbReference type="Gene3D" id="1.10.510.10">
    <property type="entry name" value="Transferase(Phosphotransferase) domain 1"/>
    <property type="match status" value="1"/>
</dbReference>